<protein>
    <submittedName>
        <fullName evidence="2">Uncharacterized protein</fullName>
    </submittedName>
</protein>
<gene>
    <name evidence="2" type="ORF">LQV63_10310</name>
</gene>
<evidence type="ECO:0000313" key="3">
    <source>
        <dbReference type="Proteomes" id="UP001199916"/>
    </source>
</evidence>
<keyword evidence="1" id="KW-0732">Signal</keyword>
<evidence type="ECO:0000313" key="2">
    <source>
        <dbReference type="EMBL" id="MCE5169706.1"/>
    </source>
</evidence>
<accession>A0ABS8YCG2</accession>
<dbReference type="Proteomes" id="UP001199916">
    <property type="component" value="Unassembled WGS sequence"/>
</dbReference>
<organism evidence="2 3">
    <name type="scientific">Paenibacillus profundus</name>
    <dbReference type="NCBI Taxonomy" id="1173085"/>
    <lineage>
        <taxon>Bacteria</taxon>
        <taxon>Bacillati</taxon>
        <taxon>Bacillota</taxon>
        <taxon>Bacilli</taxon>
        <taxon>Bacillales</taxon>
        <taxon>Paenibacillaceae</taxon>
        <taxon>Paenibacillus</taxon>
    </lineage>
</organism>
<feature type="signal peptide" evidence="1">
    <location>
        <begin position="1"/>
        <end position="24"/>
    </location>
</feature>
<keyword evidence="3" id="KW-1185">Reference proteome</keyword>
<sequence length="140" mass="16294">MRKKLFVLLMVFAVFFSLGTSVFAKEFNFDLKDGNFFGVLTSSGDYDKLNFNPYEIIGKTLYFQLHGPSTSVYKVQLYEGSSSKKTLDQGDIGIYSNFIAGKNYYFRISTKKFDKNSNDRDYKLSVWYYNTNNQKVYITK</sequence>
<evidence type="ECO:0000256" key="1">
    <source>
        <dbReference type="SAM" id="SignalP"/>
    </source>
</evidence>
<feature type="chain" id="PRO_5046505254" evidence="1">
    <location>
        <begin position="25"/>
        <end position="140"/>
    </location>
</feature>
<dbReference type="RefSeq" id="WP_019423221.1">
    <property type="nucleotide sequence ID" value="NZ_JAJNBZ010000006.1"/>
</dbReference>
<reference evidence="2 3" key="1">
    <citation type="submission" date="2021-11" db="EMBL/GenBank/DDBJ databases">
        <title>Draft genome sequence of Paenibacillus profundus YoMME, a new Gram-positive bacteria with exoelectrogenic properties.</title>
        <authorList>
            <person name="Hubenova Y."/>
            <person name="Hubenova E."/>
            <person name="Manasiev Y."/>
            <person name="Peykov S."/>
            <person name="Mitov M."/>
        </authorList>
    </citation>
    <scope>NUCLEOTIDE SEQUENCE [LARGE SCALE GENOMIC DNA]</scope>
    <source>
        <strain evidence="2 3">YoMME</strain>
    </source>
</reference>
<name>A0ABS8YCG2_9BACL</name>
<proteinExistence type="predicted"/>
<comment type="caution">
    <text evidence="2">The sequence shown here is derived from an EMBL/GenBank/DDBJ whole genome shotgun (WGS) entry which is preliminary data.</text>
</comment>
<dbReference type="EMBL" id="JAJNBZ010000006">
    <property type="protein sequence ID" value="MCE5169706.1"/>
    <property type="molecule type" value="Genomic_DNA"/>
</dbReference>